<keyword evidence="2" id="KW-1185">Reference proteome</keyword>
<reference evidence="1 2" key="1">
    <citation type="journal article" date="2020" name="FEMS Microbiol. Ecol.">
        <title>Temporal dynamics of bacterial communities during seed development and maturation.</title>
        <authorList>
            <person name="Chesneau G."/>
            <person name="Torres-Cortes G."/>
            <person name="Briand M."/>
            <person name="Darrasse A."/>
            <person name="Preveaux A."/>
            <person name="Marais C."/>
            <person name="Jacques M.A."/>
            <person name="Shade A."/>
            <person name="Barret M."/>
        </authorList>
    </citation>
    <scope>NUCLEOTIDE SEQUENCE [LARGE SCALE GENOMIC DNA]</scope>
    <source>
        <strain evidence="1 2">CFBP13709</strain>
    </source>
</reference>
<organism evidence="1 2">
    <name type="scientific">Enterobacter agglomerans</name>
    <name type="common">Erwinia herbicola</name>
    <name type="synonym">Pantoea agglomerans</name>
    <dbReference type="NCBI Taxonomy" id="549"/>
    <lineage>
        <taxon>Bacteria</taxon>
        <taxon>Pseudomonadati</taxon>
        <taxon>Pseudomonadota</taxon>
        <taxon>Gammaproteobacteria</taxon>
        <taxon>Enterobacterales</taxon>
        <taxon>Erwiniaceae</taxon>
        <taxon>Pantoea</taxon>
        <taxon>Pantoea agglomerans group</taxon>
    </lineage>
</organism>
<evidence type="ECO:0000313" key="1">
    <source>
        <dbReference type="EMBL" id="MBD8127429.1"/>
    </source>
</evidence>
<dbReference type="Proteomes" id="UP000610459">
    <property type="component" value="Unassembled WGS sequence"/>
</dbReference>
<comment type="caution">
    <text evidence="1">The sequence shown here is derived from an EMBL/GenBank/DDBJ whole genome shotgun (WGS) entry which is preliminary data.</text>
</comment>
<protein>
    <submittedName>
        <fullName evidence="1">Uncharacterized protein</fullName>
    </submittedName>
</protein>
<sequence length="54" mass="6288">MSPEILMDCARSLLVFPATGVNFFARLWPVDKKDQNCVEREDLCLALRYDPPFR</sequence>
<accession>A0ACC5PQT6</accession>
<dbReference type="EMBL" id="JACYNR010000009">
    <property type="protein sequence ID" value="MBD8127429.1"/>
    <property type="molecule type" value="Genomic_DNA"/>
</dbReference>
<proteinExistence type="predicted"/>
<name>A0ACC5PQT6_ENTAG</name>
<evidence type="ECO:0000313" key="2">
    <source>
        <dbReference type="Proteomes" id="UP000610459"/>
    </source>
</evidence>
<gene>
    <name evidence="1" type="ORF">IFT41_15075</name>
</gene>